<dbReference type="EMBL" id="GG745361">
    <property type="protein sequence ID" value="KNE69619.1"/>
    <property type="molecule type" value="Genomic_DNA"/>
</dbReference>
<dbReference type="OrthoDB" id="202234at2759"/>
<dbReference type="SUPFAM" id="SSF69593">
    <property type="entry name" value="Glycerol-3-phosphate (1)-acyltransferase"/>
    <property type="match status" value="1"/>
</dbReference>
<organism evidence="5 6">
    <name type="scientific">Allomyces macrogynus (strain ATCC 38327)</name>
    <name type="common">Allomyces javanicus var. macrogynus</name>
    <dbReference type="NCBI Taxonomy" id="578462"/>
    <lineage>
        <taxon>Eukaryota</taxon>
        <taxon>Fungi</taxon>
        <taxon>Fungi incertae sedis</taxon>
        <taxon>Blastocladiomycota</taxon>
        <taxon>Blastocladiomycetes</taxon>
        <taxon>Blastocladiales</taxon>
        <taxon>Blastocladiaceae</taxon>
        <taxon>Allomyces</taxon>
    </lineage>
</organism>
<evidence type="ECO:0000259" key="4">
    <source>
        <dbReference type="Pfam" id="PF01553"/>
    </source>
</evidence>
<keyword evidence="2 5" id="KW-0012">Acyltransferase</keyword>
<dbReference type="Pfam" id="PF01553">
    <property type="entry name" value="Acyltransferase"/>
    <property type="match status" value="1"/>
</dbReference>
<evidence type="ECO:0000313" key="5">
    <source>
        <dbReference type="EMBL" id="KNE69619.1"/>
    </source>
</evidence>
<feature type="region of interest" description="Disordered" evidence="3">
    <location>
        <begin position="108"/>
        <end position="168"/>
    </location>
</feature>
<dbReference type="GO" id="GO:0005783">
    <property type="term" value="C:endoplasmic reticulum"/>
    <property type="evidence" value="ECO:0007669"/>
    <property type="project" value="TreeGrafter"/>
</dbReference>
<evidence type="ECO:0000256" key="2">
    <source>
        <dbReference type="ARBA" id="ARBA00023315"/>
    </source>
</evidence>
<gene>
    <name evidence="5" type="ORF">AMAG_14175</name>
</gene>
<proteinExistence type="predicted"/>
<reference evidence="5 6" key="1">
    <citation type="submission" date="2009-11" db="EMBL/GenBank/DDBJ databases">
        <title>Annotation of Allomyces macrogynus ATCC 38327.</title>
        <authorList>
            <consortium name="The Broad Institute Genome Sequencing Platform"/>
            <person name="Russ C."/>
            <person name="Cuomo C."/>
            <person name="Burger G."/>
            <person name="Gray M.W."/>
            <person name="Holland P.W.H."/>
            <person name="King N."/>
            <person name="Lang F.B.F."/>
            <person name="Roger A.J."/>
            <person name="Ruiz-Trillo I."/>
            <person name="Young S.K."/>
            <person name="Zeng Q."/>
            <person name="Gargeya S."/>
            <person name="Fitzgerald M."/>
            <person name="Haas B."/>
            <person name="Abouelleil A."/>
            <person name="Alvarado L."/>
            <person name="Arachchi H.M."/>
            <person name="Berlin A."/>
            <person name="Chapman S.B."/>
            <person name="Gearin G."/>
            <person name="Goldberg J."/>
            <person name="Griggs A."/>
            <person name="Gujja S."/>
            <person name="Hansen M."/>
            <person name="Heiman D."/>
            <person name="Howarth C."/>
            <person name="Larimer J."/>
            <person name="Lui A."/>
            <person name="MacDonald P.J.P."/>
            <person name="McCowen C."/>
            <person name="Montmayeur A."/>
            <person name="Murphy C."/>
            <person name="Neiman D."/>
            <person name="Pearson M."/>
            <person name="Priest M."/>
            <person name="Roberts A."/>
            <person name="Saif S."/>
            <person name="Shea T."/>
            <person name="Sisk P."/>
            <person name="Stolte C."/>
            <person name="Sykes S."/>
            <person name="Wortman J."/>
            <person name="Nusbaum C."/>
            <person name="Birren B."/>
        </authorList>
    </citation>
    <scope>NUCLEOTIDE SEQUENCE [LARGE SCALE GENOMIC DNA]</scope>
    <source>
        <strain evidence="5 6">ATCC 38327</strain>
    </source>
</reference>
<dbReference type="AlphaFoldDB" id="A0A0L0T510"/>
<feature type="domain" description="Phospholipid/glycerol acyltransferase" evidence="4">
    <location>
        <begin position="1"/>
        <end position="48"/>
    </location>
</feature>
<dbReference type="InterPro" id="IPR002123">
    <property type="entry name" value="Plipid/glycerol_acylTrfase"/>
</dbReference>
<keyword evidence="1 5" id="KW-0808">Transferase</keyword>
<evidence type="ECO:0000256" key="1">
    <source>
        <dbReference type="ARBA" id="ARBA00022679"/>
    </source>
</evidence>
<sequence>MNAKKLSLFVYPEGTRARTRERTMLPFKKGAFHLAVQAQIPIVPVVFSAYDDIFDSKAKSFVGGTVHIKVLPPIPTEGIAIDDKETINELLAETREMMIATYIDISAKVPTPGAPDGSSSSSDSDDEGHRRRPRDSVSIHEQPMPINDAEPDSLVQDQKMDREDGYLDDYAVRQRRAVGRDGEEEE</sequence>
<accession>A0A0L0T510</accession>
<dbReference type="GO" id="GO:0006654">
    <property type="term" value="P:phosphatidic acid biosynthetic process"/>
    <property type="evidence" value="ECO:0007669"/>
    <property type="project" value="TreeGrafter"/>
</dbReference>
<dbReference type="PANTHER" id="PTHR10434">
    <property type="entry name" value="1-ACYL-SN-GLYCEROL-3-PHOSPHATE ACYLTRANSFERASE"/>
    <property type="match status" value="1"/>
</dbReference>
<dbReference type="Proteomes" id="UP000054350">
    <property type="component" value="Unassembled WGS sequence"/>
</dbReference>
<dbReference type="CDD" id="cd07989">
    <property type="entry name" value="LPLAT_AGPAT-like"/>
    <property type="match status" value="1"/>
</dbReference>
<dbReference type="VEuPathDB" id="FungiDB:AMAG_14175"/>
<keyword evidence="6" id="KW-1185">Reference proteome</keyword>
<dbReference type="PANTHER" id="PTHR10434:SF11">
    <property type="entry name" value="1-ACYL-SN-GLYCEROL-3-PHOSPHATE ACYLTRANSFERASE"/>
    <property type="match status" value="1"/>
</dbReference>
<evidence type="ECO:0000256" key="3">
    <source>
        <dbReference type="SAM" id="MobiDB-lite"/>
    </source>
</evidence>
<evidence type="ECO:0000313" key="6">
    <source>
        <dbReference type="Proteomes" id="UP000054350"/>
    </source>
</evidence>
<dbReference type="STRING" id="578462.A0A0L0T510"/>
<dbReference type="eggNOG" id="KOG2848">
    <property type="taxonomic scope" value="Eukaryota"/>
</dbReference>
<dbReference type="GO" id="GO:0003841">
    <property type="term" value="F:1-acylglycerol-3-phosphate O-acyltransferase activity"/>
    <property type="evidence" value="ECO:0007669"/>
    <property type="project" value="TreeGrafter"/>
</dbReference>
<reference evidence="6" key="2">
    <citation type="submission" date="2009-11" db="EMBL/GenBank/DDBJ databases">
        <title>The Genome Sequence of Allomyces macrogynus strain ATCC 38327.</title>
        <authorList>
            <consortium name="The Broad Institute Genome Sequencing Platform"/>
            <person name="Russ C."/>
            <person name="Cuomo C."/>
            <person name="Shea T."/>
            <person name="Young S.K."/>
            <person name="Zeng Q."/>
            <person name="Koehrsen M."/>
            <person name="Haas B."/>
            <person name="Borodovsky M."/>
            <person name="Guigo R."/>
            <person name="Alvarado L."/>
            <person name="Berlin A."/>
            <person name="Borenstein D."/>
            <person name="Chen Z."/>
            <person name="Engels R."/>
            <person name="Freedman E."/>
            <person name="Gellesch M."/>
            <person name="Goldberg J."/>
            <person name="Griggs A."/>
            <person name="Gujja S."/>
            <person name="Heiman D."/>
            <person name="Hepburn T."/>
            <person name="Howarth C."/>
            <person name="Jen D."/>
            <person name="Larson L."/>
            <person name="Lewis B."/>
            <person name="Mehta T."/>
            <person name="Park D."/>
            <person name="Pearson M."/>
            <person name="Roberts A."/>
            <person name="Saif S."/>
            <person name="Shenoy N."/>
            <person name="Sisk P."/>
            <person name="Stolte C."/>
            <person name="Sykes S."/>
            <person name="Walk T."/>
            <person name="White J."/>
            <person name="Yandava C."/>
            <person name="Burger G."/>
            <person name="Gray M.W."/>
            <person name="Holland P.W.H."/>
            <person name="King N."/>
            <person name="Lang F.B.F."/>
            <person name="Roger A.J."/>
            <person name="Ruiz-Trillo I."/>
            <person name="Lander E."/>
            <person name="Nusbaum C."/>
        </authorList>
    </citation>
    <scope>NUCLEOTIDE SEQUENCE [LARGE SCALE GENOMIC DNA]</scope>
    <source>
        <strain evidence="6">ATCC 38327</strain>
    </source>
</reference>
<name>A0A0L0T510_ALLM3</name>
<protein>
    <submittedName>
        <fullName evidence="5">1-acylglycerol-3-phosphate O-acyltransferase</fullName>
    </submittedName>
</protein>